<evidence type="ECO:0000313" key="2">
    <source>
        <dbReference type="Proteomes" id="UP001056120"/>
    </source>
</evidence>
<reference evidence="2" key="1">
    <citation type="journal article" date="2022" name="Mol. Ecol. Resour.">
        <title>The genomes of chicory, endive, great burdock and yacon provide insights into Asteraceae palaeo-polyploidization history and plant inulin production.</title>
        <authorList>
            <person name="Fan W."/>
            <person name="Wang S."/>
            <person name="Wang H."/>
            <person name="Wang A."/>
            <person name="Jiang F."/>
            <person name="Liu H."/>
            <person name="Zhao H."/>
            <person name="Xu D."/>
            <person name="Zhang Y."/>
        </authorList>
    </citation>
    <scope>NUCLEOTIDE SEQUENCE [LARGE SCALE GENOMIC DNA]</scope>
    <source>
        <strain evidence="2">cv. Yunnan</strain>
    </source>
</reference>
<dbReference type="EMBL" id="CM042046">
    <property type="protein sequence ID" value="KAI3675970.1"/>
    <property type="molecule type" value="Genomic_DNA"/>
</dbReference>
<accession>A0ACB8XY49</accession>
<gene>
    <name evidence="1" type="ORF">L1987_85566</name>
</gene>
<organism evidence="1 2">
    <name type="scientific">Smallanthus sonchifolius</name>
    <dbReference type="NCBI Taxonomy" id="185202"/>
    <lineage>
        <taxon>Eukaryota</taxon>
        <taxon>Viridiplantae</taxon>
        <taxon>Streptophyta</taxon>
        <taxon>Embryophyta</taxon>
        <taxon>Tracheophyta</taxon>
        <taxon>Spermatophyta</taxon>
        <taxon>Magnoliopsida</taxon>
        <taxon>eudicotyledons</taxon>
        <taxon>Gunneridae</taxon>
        <taxon>Pentapetalae</taxon>
        <taxon>asterids</taxon>
        <taxon>campanulids</taxon>
        <taxon>Asterales</taxon>
        <taxon>Asteraceae</taxon>
        <taxon>Asteroideae</taxon>
        <taxon>Heliantheae alliance</taxon>
        <taxon>Millerieae</taxon>
        <taxon>Smallanthus</taxon>
    </lineage>
</organism>
<comment type="caution">
    <text evidence="1">The sequence shown here is derived from an EMBL/GenBank/DDBJ whole genome shotgun (WGS) entry which is preliminary data.</text>
</comment>
<name>A0ACB8XY49_9ASTR</name>
<keyword evidence="2" id="KW-1185">Reference proteome</keyword>
<evidence type="ECO:0000313" key="1">
    <source>
        <dbReference type="EMBL" id="KAI3675970.1"/>
    </source>
</evidence>
<proteinExistence type="predicted"/>
<dbReference type="Proteomes" id="UP001056120">
    <property type="component" value="Linkage Group LG29"/>
</dbReference>
<protein>
    <submittedName>
        <fullName evidence="1">Uncharacterized protein</fullName>
    </submittedName>
</protein>
<sequence>MIASSNQEEPDYAASLEPGYRFCPTDWELIVYYLKRKIETGEHPKCRLYEINLYDHSPQQLSERYPSHDNKWYFLTSRDRKYPRGSVPSRRTKNFGFWRASPKYTTVYHGSEAVGCRTSLAYFDDNRNKTQWLMLEYTTNDPNLPIGTYDNKLSDWVLCKVYKNGMIRNKTNSMMNNNQFTDSPSQEQNQLDNEPPTKRPRVSVNLQVVHIQPNGPVGNVVTPTEFMYQQPVDNIDRFCLSCPPQILHQNQATITQTKMDLNFNLMGSSSLQPPLDRVFASEEPYSGCYAMGRNSLTYTDGIHYPTPLNWTNNTDEDQTSWTLLTVTPDEEPTPVTSTDGLDEDLTSSISPNEEPTPVTWINSLDEDPTSSISPNEEPTPVTWINSLDEHLTPWNSTVSPTEEPTAVTWINSLDEDLTWLTSTLGPNEEPTLAFSPYRPHEDSTLDTSAYDDLDEQIASLLRNM</sequence>
<reference evidence="1 2" key="2">
    <citation type="journal article" date="2022" name="Mol. Ecol. Resour.">
        <title>The genomes of chicory, endive, great burdock and yacon provide insights into Asteraceae paleo-polyploidization history and plant inulin production.</title>
        <authorList>
            <person name="Fan W."/>
            <person name="Wang S."/>
            <person name="Wang H."/>
            <person name="Wang A."/>
            <person name="Jiang F."/>
            <person name="Liu H."/>
            <person name="Zhao H."/>
            <person name="Xu D."/>
            <person name="Zhang Y."/>
        </authorList>
    </citation>
    <scope>NUCLEOTIDE SEQUENCE [LARGE SCALE GENOMIC DNA]</scope>
    <source>
        <strain evidence="2">cv. Yunnan</strain>
        <tissue evidence="1">Leaves</tissue>
    </source>
</reference>